<dbReference type="Pfam" id="PF19730">
    <property type="entry name" value="DUF6221"/>
    <property type="match status" value="1"/>
</dbReference>
<dbReference type="Pfam" id="PF01936">
    <property type="entry name" value="NYN"/>
    <property type="match status" value="1"/>
</dbReference>
<name>A0ABP7ZB80_9ACTN</name>
<dbReference type="EMBL" id="BAABDO010000102">
    <property type="protein sequence ID" value="GAA4152376.1"/>
    <property type="molecule type" value="Genomic_DNA"/>
</dbReference>
<accession>A0ABP7ZB80</accession>
<dbReference type="Proteomes" id="UP001500266">
    <property type="component" value="Unassembled WGS sequence"/>
</dbReference>
<dbReference type="InterPro" id="IPR021139">
    <property type="entry name" value="NYN"/>
</dbReference>
<evidence type="ECO:0000259" key="1">
    <source>
        <dbReference type="Pfam" id="PF01936"/>
    </source>
</evidence>
<dbReference type="CDD" id="cd18722">
    <property type="entry name" value="PIN_NicB-like"/>
    <property type="match status" value="1"/>
</dbReference>
<dbReference type="PANTHER" id="PTHR35458">
    <property type="entry name" value="SLR0755 PROTEIN"/>
    <property type="match status" value="1"/>
</dbReference>
<evidence type="ECO:0000313" key="3">
    <source>
        <dbReference type="Proteomes" id="UP001500266"/>
    </source>
</evidence>
<sequence length="400" mass="44962">MPDPQPARLGVFYDGGWFHHLGQYFGRHSRWRARPSFAGIHDLMRWYVGRVTDQDVHDIAVTEKHYVRGRGSDPSTTFDAVLEREGIHRHDVRYNRHGEKGADVLLALEAFHRALEGAYDTAVLITGDADFVPLVERLQRLGVRVIVPDIVAAYLDDDGHEREVGCARALAQAVDHAPAWEELFEEALKPGYELTYPFLWLDQRFDADEIGPDGYRHGSISRWDDGSPYGFVTDTVGRAWFVSRDQLVGQRESLPLHQPVAFLGDPVAPEGKAHPPALGVRPVPHTMFATPPMDDLIEFLRARMSEDELVAKQCAADGPWTAGAEPDRPPVDERVAAYLSRLSLARALADIEAKREILRLHEGGDDGRCPTCPEESPCTTLRLLAEVYLDHPDYRREWGP</sequence>
<organism evidence="2 3">
    <name type="scientific">Actinomadura keratinilytica</name>
    <dbReference type="NCBI Taxonomy" id="547461"/>
    <lineage>
        <taxon>Bacteria</taxon>
        <taxon>Bacillati</taxon>
        <taxon>Actinomycetota</taxon>
        <taxon>Actinomycetes</taxon>
        <taxon>Streptosporangiales</taxon>
        <taxon>Thermomonosporaceae</taxon>
        <taxon>Actinomadura</taxon>
    </lineage>
</organism>
<dbReference type="InterPro" id="IPR047140">
    <property type="entry name" value="LabA"/>
</dbReference>
<proteinExistence type="predicted"/>
<dbReference type="PANTHER" id="PTHR35458:SF8">
    <property type="entry name" value="SLR0650 PROTEIN"/>
    <property type="match status" value="1"/>
</dbReference>
<keyword evidence="3" id="KW-1185">Reference proteome</keyword>
<protein>
    <recommendedName>
        <fullName evidence="1">NYN domain-containing protein</fullName>
    </recommendedName>
</protein>
<evidence type="ECO:0000313" key="2">
    <source>
        <dbReference type="EMBL" id="GAA4152376.1"/>
    </source>
</evidence>
<comment type="caution">
    <text evidence="2">The sequence shown here is derived from an EMBL/GenBank/DDBJ whole genome shotgun (WGS) entry which is preliminary data.</text>
</comment>
<gene>
    <name evidence="2" type="ORF">GCM10022416_50510</name>
</gene>
<dbReference type="InterPro" id="IPR046193">
    <property type="entry name" value="DUF6221"/>
</dbReference>
<reference evidence="3" key="1">
    <citation type="journal article" date="2019" name="Int. J. Syst. Evol. Microbiol.">
        <title>The Global Catalogue of Microorganisms (GCM) 10K type strain sequencing project: providing services to taxonomists for standard genome sequencing and annotation.</title>
        <authorList>
            <consortium name="The Broad Institute Genomics Platform"/>
            <consortium name="The Broad Institute Genome Sequencing Center for Infectious Disease"/>
            <person name="Wu L."/>
            <person name="Ma J."/>
        </authorList>
    </citation>
    <scope>NUCLEOTIDE SEQUENCE [LARGE SCALE GENOMIC DNA]</scope>
    <source>
        <strain evidence="3">JCM 17316</strain>
    </source>
</reference>
<dbReference type="Gene3D" id="3.40.50.1010">
    <property type="entry name" value="5'-nuclease"/>
    <property type="match status" value="1"/>
</dbReference>
<feature type="domain" description="NYN" evidence="1">
    <location>
        <begin position="61"/>
        <end position="147"/>
    </location>
</feature>